<gene>
    <name evidence="1" type="ORF">J2X78_003166</name>
</gene>
<reference evidence="1" key="1">
    <citation type="submission" date="2023-07" db="EMBL/GenBank/DDBJ databases">
        <title>Sorghum-associated microbial communities from plants grown in Nebraska, USA.</title>
        <authorList>
            <person name="Schachtman D."/>
        </authorList>
    </citation>
    <scope>NUCLEOTIDE SEQUENCE</scope>
    <source>
        <strain evidence="1">2697</strain>
    </source>
</reference>
<name>A0ACC6KZJ8_9SPHI</name>
<dbReference type="EMBL" id="JAVDTF010000003">
    <property type="protein sequence ID" value="MDR6784592.1"/>
    <property type="molecule type" value="Genomic_DNA"/>
</dbReference>
<accession>A0ACC6KZJ8</accession>
<comment type="caution">
    <text evidence="1">The sequence shown here is derived from an EMBL/GenBank/DDBJ whole genome shotgun (WGS) entry which is preliminary data.</text>
</comment>
<proteinExistence type="predicted"/>
<keyword evidence="2" id="KW-1185">Reference proteome</keyword>
<protein>
    <submittedName>
        <fullName evidence="1">Uncharacterized protein</fullName>
    </submittedName>
</protein>
<evidence type="ECO:0000313" key="1">
    <source>
        <dbReference type="EMBL" id="MDR6784592.1"/>
    </source>
</evidence>
<organism evidence="1 2">
    <name type="scientific">Pedobacter africanus</name>
    <dbReference type="NCBI Taxonomy" id="151894"/>
    <lineage>
        <taxon>Bacteria</taxon>
        <taxon>Pseudomonadati</taxon>
        <taxon>Bacteroidota</taxon>
        <taxon>Sphingobacteriia</taxon>
        <taxon>Sphingobacteriales</taxon>
        <taxon>Sphingobacteriaceae</taxon>
        <taxon>Pedobacter</taxon>
    </lineage>
</organism>
<sequence length="291" mass="33340">MILVTPETIQNKIYTIRGKQVMMDRDLAVLYGVETKVLNQAVKRNIKKFPADFRFELTKIEHDFLRSQFVTLEKKNSKGTHSKYLGAVFTESGIGMLASVLRSETAVGVCVQIMRAFVEMRKFLRDNAEVFVRLDNVERKLLKADENFERIFNALQSPDVKPRQGIFYDGQVFDAYTFVADLIREAKQSIVLIDNYVDDTVLKLFVKRLKGVSCTIYTQKISPQLALDLQKHNAQYDIVAIKEFKQAHDRFLILDETIVYHIGASLKDLGKKWFAFSNIGLNAAEMLGKLV</sequence>
<dbReference type="Proteomes" id="UP001246858">
    <property type="component" value="Unassembled WGS sequence"/>
</dbReference>
<evidence type="ECO:0000313" key="2">
    <source>
        <dbReference type="Proteomes" id="UP001246858"/>
    </source>
</evidence>